<keyword evidence="3" id="KW-0808">Transferase</keyword>
<dbReference type="InterPro" id="IPR007848">
    <property type="entry name" value="Small_mtfrase_dom"/>
</dbReference>
<evidence type="ECO:0000256" key="1">
    <source>
        <dbReference type="ARBA" id="ARBA00012771"/>
    </source>
</evidence>
<gene>
    <name evidence="7" type="primary">Mo01339</name>
    <name evidence="7" type="ORF">E5Q_01339</name>
</gene>
<dbReference type="EC" id="2.1.1.297" evidence="1"/>
<keyword evidence="2" id="KW-0489">Methyltransferase</keyword>
<reference evidence="7 8" key="2">
    <citation type="journal article" date="2012" name="Open Biol.">
        <title>Characteristics of nucleosomes and linker DNA regions on the genome of the basidiomycete Mixia osmundae revealed by mono- and dinucleosome mapping.</title>
        <authorList>
            <person name="Nishida H."/>
            <person name="Kondo S."/>
            <person name="Matsumoto T."/>
            <person name="Suzuki Y."/>
            <person name="Yoshikawa H."/>
            <person name="Taylor T.D."/>
            <person name="Sugiyama J."/>
        </authorList>
    </citation>
    <scope>NUCLEOTIDE SEQUENCE [LARGE SCALE GENOMIC DNA]</scope>
    <source>
        <strain evidence="8">CBS 9802 / IAM 14324 / JCM 22182 / KY 12970</strain>
    </source>
</reference>
<dbReference type="FunCoup" id="G7DVS6">
    <property type="interactions" value="5"/>
</dbReference>
<dbReference type="Proteomes" id="UP000009131">
    <property type="component" value="Unassembled WGS sequence"/>
</dbReference>
<dbReference type="NCBIfam" id="TIGR00536">
    <property type="entry name" value="hemK_fam"/>
    <property type="match status" value="1"/>
</dbReference>
<dbReference type="RefSeq" id="XP_014568199.1">
    <property type="nucleotide sequence ID" value="XM_014712713.1"/>
</dbReference>
<evidence type="ECO:0000259" key="6">
    <source>
        <dbReference type="Pfam" id="PF05175"/>
    </source>
</evidence>
<evidence type="ECO:0000313" key="7">
    <source>
        <dbReference type="EMBL" id="GAA94686.1"/>
    </source>
</evidence>
<dbReference type="InterPro" id="IPR004556">
    <property type="entry name" value="HemK-like"/>
</dbReference>
<accession>G7DVS6</accession>
<dbReference type="InterPro" id="IPR002052">
    <property type="entry name" value="DNA_methylase_N6_adenine_CS"/>
</dbReference>
<evidence type="ECO:0000256" key="2">
    <source>
        <dbReference type="ARBA" id="ARBA00022603"/>
    </source>
</evidence>
<dbReference type="InterPro" id="IPR029063">
    <property type="entry name" value="SAM-dependent_MTases_sf"/>
</dbReference>
<dbReference type="CDD" id="cd02440">
    <property type="entry name" value="AdoMet_MTases"/>
    <property type="match status" value="1"/>
</dbReference>
<dbReference type="PANTHER" id="PTHR18895">
    <property type="entry name" value="HEMK METHYLTRANSFERASE"/>
    <property type="match status" value="1"/>
</dbReference>
<evidence type="ECO:0000256" key="3">
    <source>
        <dbReference type="ARBA" id="ARBA00022679"/>
    </source>
</evidence>
<dbReference type="STRING" id="764103.G7DVS6"/>
<dbReference type="Gene3D" id="3.40.50.150">
    <property type="entry name" value="Vaccinia Virus protein VP39"/>
    <property type="match status" value="1"/>
</dbReference>
<organism evidence="7 8">
    <name type="scientific">Mixia osmundae (strain CBS 9802 / IAM 14324 / JCM 22182 / KY 12970)</name>
    <dbReference type="NCBI Taxonomy" id="764103"/>
    <lineage>
        <taxon>Eukaryota</taxon>
        <taxon>Fungi</taxon>
        <taxon>Dikarya</taxon>
        <taxon>Basidiomycota</taxon>
        <taxon>Pucciniomycotina</taxon>
        <taxon>Mixiomycetes</taxon>
        <taxon>Mixiales</taxon>
        <taxon>Mixiaceae</taxon>
        <taxon>Mixia</taxon>
    </lineage>
</organism>
<feature type="domain" description="Methyltransferase small" evidence="6">
    <location>
        <begin position="139"/>
        <end position="226"/>
    </location>
</feature>
<protein>
    <recommendedName>
        <fullName evidence="1">peptide chain release factor N(5)-glutamine methyltransferase</fullName>
        <ecNumber evidence="1">2.1.1.297</ecNumber>
    </recommendedName>
</protein>
<dbReference type="Pfam" id="PF05175">
    <property type="entry name" value="MTS"/>
    <property type="match status" value="1"/>
</dbReference>
<comment type="caution">
    <text evidence="7">The sequence shown here is derived from an EMBL/GenBank/DDBJ whole genome shotgun (WGS) entry which is preliminary data.</text>
</comment>
<keyword evidence="4" id="KW-0949">S-adenosyl-L-methionine</keyword>
<name>G7DVS6_MIXOS</name>
<dbReference type="GO" id="GO:0102559">
    <property type="term" value="F:peptide chain release factor N(5)-glutamine methyltransferase activity"/>
    <property type="evidence" value="ECO:0007669"/>
    <property type="project" value="UniProtKB-EC"/>
</dbReference>
<dbReference type="eggNOG" id="KOG2904">
    <property type="taxonomic scope" value="Eukaryota"/>
</dbReference>
<dbReference type="EMBL" id="BABT02000046">
    <property type="protein sequence ID" value="GAA94686.1"/>
    <property type="molecule type" value="Genomic_DNA"/>
</dbReference>
<dbReference type="OrthoDB" id="269872at2759"/>
<dbReference type="GO" id="GO:0003676">
    <property type="term" value="F:nucleic acid binding"/>
    <property type="evidence" value="ECO:0007669"/>
    <property type="project" value="InterPro"/>
</dbReference>
<dbReference type="PANTHER" id="PTHR18895:SF74">
    <property type="entry name" value="MTRF1L RELEASE FACTOR GLUTAMINE METHYLTRANSFERASE"/>
    <property type="match status" value="1"/>
</dbReference>
<comment type="catalytic activity">
    <reaction evidence="5">
        <text>L-glutaminyl-[peptide chain release factor] + S-adenosyl-L-methionine = N(5)-methyl-L-glutaminyl-[peptide chain release factor] + S-adenosyl-L-homocysteine + H(+)</text>
        <dbReference type="Rhea" id="RHEA:42896"/>
        <dbReference type="Rhea" id="RHEA-COMP:10271"/>
        <dbReference type="Rhea" id="RHEA-COMP:10272"/>
        <dbReference type="ChEBI" id="CHEBI:15378"/>
        <dbReference type="ChEBI" id="CHEBI:30011"/>
        <dbReference type="ChEBI" id="CHEBI:57856"/>
        <dbReference type="ChEBI" id="CHEBI:59789"/>
        <dbReference type="ChEBI" id="CHEBI:61891"/>
        <dbReference type="EC" id="2.1.1.297"/>
    </reaction>
</comment>
<dbReference type="InParanoid" id="G7DVS6"/>
<reference evidence="7 8" key="1">
    <citation type="journal article" date="2011" name="J. Gen. Appl. Microbiol.">
        <title>Draft genome sequencing of the enigmatic basidiomycete Mixia osmundae.</title>
        <authorList>
            <person name="Nishida H."/>
            <person name="Nagatsuka Y."/>
            <person name="Sugiyama J."/>
        </authorList>
    </citation>
    <scope>NUCLEOTIDE SEQUENCE [LARGE SCALE GENOMIC DNA]</scope>
    <source>
        <strain evidence="8">CBS 9802 / IAM 14324 / JCM 22182 / KY 12970</strain>
    </source>
</reference>
<dbReference type="GO" id="GO:0005739">
    <property type="term" value="C:mitochondrion"/>
    <property type="evidence" value="ECO:0007669"/>
    <property type="project" value="TreeGrafter"/>
</dbReference>
<evidence type="ECO:0000256" key="4">
    <source>
        <dbReference type="ARBA" id="ARBA00022691"/>
    </source>
</evidence>
<keyword evidence="8" id="KW-1185">Reference proteome</keyword>
<dbReference type="SUPFAM" id="SSF53335">
    <property type="entry name" value="S-adenosyl-L-methionine-dependent methyltransferases"/>
    <property type="match status" value="1"/>
</dbReference>
<dbReference type="HOGENOM" id="CLU_018398_0_2_1"/>
<dbReference type="PROSITE" id="PS00092">
    <property type="entry name" value="N6_MTASE"/>
    <property type="match status" value="1"/>
</dbReference>
<dbReference type="OMA" id="ANEPIAY"/>
<evidence type="ECO:0000256" key="5">
    <source>
        <dbReference type="ARBA" id="ARBA00048391"/>
    </source>
</evidence>
<dbReference type="InterPro" id="IPR050320">
    <property type="entry name" value="N5-glutamine_MTase"/>
</dbReference>
<dbReference type="AlphaFoldDB" id="G7DVS6"/>
<sequence length="326" mass="36755">MAGGRARVIWQPLRVLQVLSRRLSARDRTQDLSGRRRARAYHPALRWLLQALQTSDISAGLTRRKLRQLRRWTHQHVHDRKPLAYIIGTQPFGSLELRIRPPILIPRPETEQWTIDLVDALKQYVALAKSQAKAPAPLRILEIGTGSGCISILIAHSLDPDDVSITAVDTSDAALALARENCIAHGGNVKLVKADLFDESFVGLALATNCGQPFDLVVSNPPYIRTSEWAALDASVLNWEDRLALDANAREHKFDRQSDDGLRFYKRILSLHAQLLIQKTAGPLPRLVFEHGHDQQDALCQLIEREHKLQVQRKSIFDVPRVVYIS</sequence>
<proteinExistence type="predicted"/>
<evidence type="ECO:0000313" key="8">
    <source>
        <dbReference type="Proteomes" id="UP000009131"/>
    </source>
</evidence>
<dbReference type="GO" id="GO:0032259">
    <property type="term" value="P:methylation"/>
    <property type="evidence" value="ECO:0007669"/>
    <property type="project" value="UniProtKB-KW"/>
</dbReference>